<sequence length="139" mass="15654">MGAMQRRKGGDGERELAALVRELTGWDVRRRVRQHEGDSDVEGIPGWCCEVKRHARATRADLRCWWAQTARQAAACAQRPVLFYRLDRDCWRALWPVAVLADVYVAGGWLDYDMTCEGSVSAWAAVARECESATLEATP</sequence>
<evidence type="ECO:0008006" key="3">
    <source>
        <dbReference type="Google" id="ProtNLM"/>
    </source>
</evidence>
<proteinExistence type="predicted"/>
<name>A0A158K5Z9_9BURK</name>
<dbReference type="InterPro" id="IPR056931">
    <property type="entry name" value="D14-like"/>
</dbReference>
<organism evidence="1 2">
    <name type="scientific">Caballeronia choica</name>
    <dbReference type="NCBI Taxonomy" id="326476"/>
    <lineage>
        <taxon>Bacteria</taxon>
        <taxon>Pseudomonadati</taxon>
        <taxon>Pseudomonadota</taxon>
        <taxon>Betaproteobacteria</taxon>
        <taxon>Burkholderiales</taxon>
        <taxon>Burkholderiaceae</taxon>
        <taxon>Caballeronia</taxon>
    </lineage>
</organism>
<protein>
    <recommendedName>
        <fullName evidence="3">Holliday junction resolvase</fullName>
    </recommendedName>
</protein>
<evidence type="ECO:0000313" key="2">
    <source>
        <dbReference type="Proteomes" id="UP000054770"/>
    </source>
</evidence>
<gene>
    <name evidence="1" type="ORF">AWB68_05010</name>
</gene>
<dbReference type="Proteomes" id="UP000054770">
    <property type="component" value="Unassembled WGS sequence"/>
</dbReference>
<evidence type="ECO:0000313" key="1">
    <source>
        <dbReference type="EMBL" id="SAL76546.1"/>
    </source>
</evidence>
<reference evidence="1" key="1">
    <citation type="submission" date="2016-01" db="EMBL/GenBank/DDBJ databases">
        <authorList>
            <person name="Peeters C."/>
        </authorList>
    </citation>
    <scope>NUCLEOTIDE SEQUENCE [LARGE SCALE GENOMIC DNA]</scope>
    <source>
        <strain evidence="1">LMG 22940</strain>
    </source>
</reference>
<dbReference type="AlphaFoldDB" id="A0A158K5Z9"/>
<comment type="caution">
    <text evidence="1">The sequence shown here is derived from an EMBL/GenBank/DDBJ whole genome shotgun (WGS) entry which is preliminary data.</text>
</comment>
<dbReference type="Pfam" id="PF24608">
    <property type="entry name" value="PDDEXK_15"/>
    <property type="match status" value="1"/>
</dbReference>
<dbReference type="EMBL" id="FCON02000066">
    <property type="protein sequence ID" value="SAL76546.1"/>
    <property type="molecule type" value="Genomic_DNA"/>
</dbReference>
<keyword evidence="2" id="KW-1185">Reference proteome</keyword>
<accession>A0A158K5Z9</accession>